<comment type="caution">
    <text evidence="1">The sequence shown here is derived from an EMBL/GenBank/DDBJ whole genome shotgun (WGS) entry which is preliminary data.</text>
</comment>
<reference evidence="1 2" key="1">
    <citation type="journal article" date="2022" name="bioRxiv">
        <title>The genome of the oomycete Peronosclerospora sorghi, a cosmopolitan pathogen of maize and sorghum, is inflated with dispersed pseudogenes.</title>
        <authorList>
            <person name="Fletcher K."/>
            <person name="Martin F."/>
            <person name="Isakeit T."/>
            <person name="Cavanaugh K."/>
            <person name="Magill C."/>
            <person name="Michelmore R."/>
        </authorList>
    </citation>
    <scope>NUCLEOTIDE SEQUENCE [LARGE SCALE GENOMIC DNA]</scope>
    <source>
        <strain evidence="1">P6</strain>
    </source>
</reference>
<gene>
    <name evidence="1" type="ORF">PsorP6_005967</name>
</gene>
<dbReference type="EMBL" id="CM047583">
    <property type="protein sequence ID" value="KAI9914131.1"/>
    <property type="molecule type" value="Genomic_DNA"/>
</dbReference>
<evidence type="ECO:0000313" key="2">
    <source>
        <dbReference type="Proteomes" id="UP001163321"/>
    </source>
</evidence>
<proteinExistence type="predicted"/>
<accession>A0ACC0W7X8</accession>
<dbReference type="Proteomes" id="UP001163321">
    <property type="component" value="Chromosome 4"/>
</dbReference>
<evidence type="ECO:0000313" key="1">
    <source>
        <dbReference type="EMBL" id="KAI9914131.1"/>
    </source>
</evidence>
<keyword evidence="2" id="KW-1185">Reference proteome</keyword>
<name>A0ACC0W7X8_9STRA</name>
<protein>
    <submittedName>
        <fullName evidence="1">Uncharacterized protein</fullName>
    </submittedName>
</protein>
<organism evidence="1 2">
    <name type="scientific">Peronosclerospora sorghi</name>
    <dbReference type="NCBI Taxonomy" id="230839"/>
    <lineage>
        <taxon>Eukaryota</taxon>
        <taxon>Sar</taxon>
        <taxon>Stramenopiles</taxon>
        <taxon>Oomycota</taxon>
        <taxon>Peronosporomycetes</taxon>
        <taxon>Peronosporales</taxon>
        <taxon>Peronosporaceae</taxon>
        <taxon>Peronosclerospora</taxon>
    </lineage>
</organism>
<sequence>MLNGLTHPTAIGEEEEADEGSTQRLLVNVGAPDSAIYVTDDCFLKAKLFIDHKIRLVNQQIAISKILDDMRSRCTESKGSDEALVVMDLKMKLEPLYFREKTVEHYGKK</sequence>